<dbReference type="InterPro" id="IPR007516">
    <property type="entry name" value="Co_F420_Hydgase/DH_bsu_N"/>
</dbReference>
<evidence type="ECO:0000313" key="4">
    <source>
        <dbReference type="Proteomes" id="UP001595630"/>
    </source>
</evidence>
<dbReference type="PANTHER" id="PTHR31332:SF0">
    <property type="entry name" value="7-HYDROXYMETHYL CHLOROPHYLL A REDUCTASE, CHLOROPLASTIC"/>
    <property type="match status" value="1"/>
</dbReference>
<dbReference type="Proteomes" id="UP001595630">
    <property type="component" value="Unassembled WGS sequence"/>
</dbReference>
<reference evidence="4" key="1">
    <citation type="journal article" date="2019" name="Int. J. Syst. Evol. Microbiol.">
        <title>The Global Catalogue of Microorganisms (GCM) 10K type strain sequencing project: providing services to taxonomists for standard genome sequencing and annotation.</title>
        <authorList>
            <consortium name="The Broad Institute Genomics Platform"/>
            <consortium name="The Broad Institute Genome Sequencing Center for Infectious Disease"/>
            <person name="Wu L."/>
            <person name="Ma J."/>
        </authorList>
    </citation>
    <scope>NUCLEOTIDE SEQUENCE [LARGE SCALE GENOMIC DNA]</scope>
    <source>
        <strain evidence="4">KCTC 42447</strain>
    </source>
</reference>
<dbReference type="RefSeq" id="WP_386364077.1">
    <property type="nucleotide sequence ID" value="NZ_JBHRXZ010000022.1"/>
</dbReference>
<dbReference type="Pfam" id="PF04432">
    <property type="entry name" value="FrhB_FdhB_C"/>
    <property type="match status" value="1"/>
</dbReference>
<sequence>MPTISKVVENAICVGCGACSVRTDGAIPVRLNRDGYFSADLSGVDQPTLARASQVCPFAHEAADEDAISKAVIEPSPFTDSRIGRYRTIHAGRTASSDYLQGSSSGGLTSWMAGRLLEAGEVDGVIHVGRGDDGLFCYQLSHSLQALRAQRKSAYYSTTLAQVLQQIRGDERRYALVGVPCFIKAARLLCLEDPVLDRQLVFFLGLVCGHLKSAAFAELLAWQTGVAPDELEAVDFRVKAPDRDAGQYDFGALRKGSTEWLTRPTQSLRGGNWGHGMFQLNACNYCDDIFAETADVAFGDAWLPQYRQDWRGTNIVVTRHAILQRLLEEGFAKGEIELEELSADDASNSQGGNFRHRREGLAVRLADDISHGKWVPNKRVLPSVTAVTTQRLALIRNRRLISEASHALYRKARERSSLSYFLDNIEPYVRRYERCSRPAFYKRLYSRLKRYFSAAGKRVYG</sequence>
<feature type="domain" description="Coenzyme F420 hydrogenase/dehydrogenase beta subunit C-terminal" evidence="2">
    <location>
        <begin position="172"/>
        <end position="342"/>
    </location>
</feature>
<name>A0ABV7T8K4_9GAMM</name>
<organism evidence="3 4">
    <name type="scientific">Stutzerimonas tarimensis</name>
    <dbReference type="NCBI Taxonomy" id="1507735"/>
    <lineage>
        <taxon>Bacteria</taxon>
        <taxon>Pseudomonadati</taxon>
        <taxon>Pseudomonadota</taxon>
        <taxon>Gammaproteobacteria</taxon>
        <taxon>Pseudomonadales</taxon>
        <taxon>Pseudomonadaceae</taxon>
        <taxon>Stutzerimonas</taxon>
    </lineage>
</organism>
<dbReference type="PANTHER" id="PTHR31332">
    <property type="entry name" value="7-HYDROXYMETHYL CHLOROPHYLL A REDUCTASE, CHLOROPLASTIC"/>
    <property type="match status" value="1"/>
</dbReference>
<protein>
    <submittedName>
        <fullName evidence="3">Coenzyme F420 hydrogenase/dehydrogenase, beta subunit C-terminal domain</fullName>
    </submittedName>
</protein>
<dbReference type="InterPro" id="IPR007525">
    <property type="entry name" value="FrhB_FdhB_C"/>
</dbReference>
<evidence type="ECO:0000313" key="3">
    <source>
        <dbReference type="EMBL" id="MFC3607956.1"/>
    </source>
</evidence>
<dbReference type="EMBL" id="JBHRXZ010000022">
    <property type="protein sequence ID" value="MFC3607956.1"/>
    <property type="molecule type" value="Genomic_DNA"/>
</dbReference>
<feature type="domain" description="Coenzyme F420 hydrogenase/dehydrogenase beta subunit N-terminal" evidence="1">
    <location>
        <begin position="90"/>
        <end position="164"/>
    </location>
</feature>
<evidence type="ECO:0000259" key="1">
    <source>
        <dbReference type="Pfam" id="PF04422"/>
    </source>
</evidence>
<accession>A0ABV7T8K4</accession>
<gene>
    <name evidence="3" type="ORF">ACFOMF_09230</name>
</gene>
<proteinExistence type="predicted"/>
<keyword evidence="4" id="KW-1185">Reference proteome</keyword>
<dbReference type="Pfam" id="PF04422">
    <property type="entry name" value="FrhB_FdhB_N"/>
    <property type="match status" value="1"/>
</dbReference>
<comment type="caution">
    <text evidence="3">The sequence shown here is derived from an EMBL/GenBank/DDBJ whole genome shotgun (WGS) entry which is preliminary data.</text>
</comment>
<evidence type="ECO:0000259" key="2">
    <source>
        <dbReference type="Pfam" id="PF04432"/>
    </source>
</evidence>
<dbReference type="InterPro" id="IPR045220">
    <property type="entry name" value="FRHB/FDHB/HCAR-like"/>
</dbReference>